<gene>
    <name evidence="2" type="ORF">PIB30_099438</name>
</gene>
<feature type="compositionally biased region" description="Acidic residues" evidence="1">
    <location>
        <begin position="75"/>
        <end position="139"/>
    </location>
</feature>
<dbReference type="Proteomes" id="UP001341840">
    <property type="component" value="Unassembled WGS sequence"/>
</dbReference>
<feature type="region of interest" description="Disordered" evidence="1">
    <location>
        <begin position="26"/>
        <end position="179"/>
    </location>
</feature>
<keyword evidence="3" id="KW-1185">Reference proteome</keyword>
<organism evidence="2 3">
    <name type="scientific">Stylosanthes scabra</name>
    <dbReference type="NCBI Taxonomy" id="79078"/>
    <lineage>
        <taxon>Eukaryota</taxon>
        <taxon>Viridiplantae</taxon>
        <taxon>Streptophyta</taxon>
        <taxon>Embryophyta</taxon>
        <taxon>Tracheophyta</taxon>
        <taxon>Spermatophyta</taxon>
        <taxon>Magnoliopsida</taxon>
        <taxon>eudicotyledons</taxon>
        <taxon>Gunneridae</taxon>
        <taxon>Pentapetalae</taxon>
        <taxon>rosids</taxon>
        <taxon>fabids</taxon>
        <taxon>Fabales</taxon>
        <taxon>Fabaceae</taxon>
        <taxon>Papilionoideae</taxon>
        <taxon>50 kb inversion clade</taxon>
        <taxon>dalbergioids sensu lato</taxon>
        <taxon>Dalbergieae</taxon>
        <taxon>Pterocarpus clade</taxon>
        <taxon>Stylosanthes</taxon>
    </lineage>
</organism>
<name>A0ABU6ZVG7_9FABA</name>
<evidence type="ECO:0000313" key="3">
    <source>
        <dbReference type="Proteomes" id="UP001341840"/>
    </source>
</evidence>
<accession>A0ABU6ZVG7</accession>
<evidence type="ECO:0000256" key="1">
    <source>
        <dbReference type="SAM" id="MobiDB-lite"/>
    </source>
</evidence>
<reference evidence="2 3" key="1">
    <citation type="journal article" date="2023" name="Plants (Basel)">
        <title>Bridging the Gap: Combining Genomics and Transcriptomics Approaches to Understand Stylosanthes scabra, an Orphan Legume from the Brazilian Caatinga.</title>
        <authorList>
            <person name="Ferreira-Neto J.R.C."/>
            <person name="da Silva M.D."/>
            <person name="Binneck E."/>
            <person name="de Melo N.F."/>
            <person name="da Silva R.H."/>
            <person name="de Melo A.L.T.M."/>
            <person name="Pandolfi V."/>
            <person name="Bustamante F.O."/>
            <person name="Brasileiro-Vidal A.C."/>
            <person name="Benko-Iseppon A.M."/>
        </authorList>
    </citation>
    <scope>NUCLEOTIDE SEQUENCE [LARGE SCALE GENOMIC DNA]</scope>
    <source>
        <tissue evidence="2">Leaves</tissue>
    </source>
</reference>
<proteinExistence type="predicted"/>
<comment type="caution">
    <text evidence="2">The sequence shown here is derived from an EMBL/GenBank/DDBJ whole genome shotgun (WGS) entry which is preliminary data.</text>
</comment>
<evidence type="ECO:0000313" key="2">
    <source>
        <dbReference type="EMBL" id="MED6226025.1"/>
    </source>
</evidence>
<sequence>MAPKGKAKIQQLPTRFLLRLAALRTHQSRDKAGPSNSAPISAEPIEISSDSESEEVPVYIPGAGQSDDKEIPDYIPEDGPAENQDPEDEKPEEEDPEEDPEEDSEEEPKEDPEEEPEEDLEEDPEEDLENQGAEDEEMEQVVNLQPGDAEYDEYFADYFELASPPSLDSSTGSLPPEAD</sequence>
<protein>
    <submittedName>
        <fullName evidence="2">Uncharacterized protein</fullName>
    </submittedName>
</protein>
<dbReference type="EMBL" id="JASCZI010274520">
    <property type="protein sequence ID" value="MED6226025.1"/>
    <property type="molecule type" value="Genomic_DNA"/>
</dbReference>
<feature type="compositionally biased region" description="Low complexity" evidence="1">
    <location>
        <begin position="37"/>
        <end position="48"/>
    </location>
</feature>